<reference evidence="2" key="1">
    <citation type="submission" date="2017-11" db="EMBL/GenBank/DDBJ databases">
        <authorList>
            <person name="Duchaud E."/>
        </authorList>
    </citation>
    <scope>NUCLEOTIDE SEQUENCE [LARGE SCALE GENOMIC DNA]</scope>
    <source>
        <strain evidence="2">Tenacibaculum sp. TNO020</strain>
    </source>
</reference>
<dbReference type="PANTHER" id="PTHR36454:SF1">
    <property type="entry name" value="DUF1015 DOMAIN-CONTAINING PROTEIN"/>
    <property type="match status" value="1"/>
</dbReference>
<evidence type="ECO:0008006" key="3">
    <source>
        <dbReference type="Google" id="ProtNLM"/>
    </source>
</evidence>
<gene>
    <name evidence="1" type="ORF">TNO020_260100</name>
</gene>
<dbReference type="EMBL" id="OENF01000019">
    <property type="protein sequence ID" value="SOS74672.1"/>
    <property type="molecule type" value="Genomic_DNA"/>
</dbReference>
<dbReference type="RefSeq" id="WP_101917158.1">
    <property type="nucleotide sequence ID" value="NZ_JAFMUR010000005.1"/>
</dbReference>
<sequence length="415" mass="48456">MAIVKPFKAVRATRDKVALVSAKSHEIYTPKMLDAKLAFNPYSFLHVINPGYKYHKQDVSGEQRFKLVHNRYLEFKENDVFKQDEIPAFYLYQKTTATNSFCGIISATSVEDYHQNIIKKHEGTLKERELLFENYLKNTGFNAEPVLLTYPDNPIINKIVAKYQQKRAEYEFSTTDKDHHLLWVIDNQNDIQQLIDAFKDIETLYIADGHHRSTSACLLAKNLAKKNPKHTGKEAYNFFMSYLLPESQLSIYEFNRFIKDLNGLTPEEFLIELDTFFRIENRGQELYKPKEKHHFSMYLNGEFYALYLRKSRYNFKNALSKLDAQILYKTILKPILGIEDIRNASKILYSQDKSDSLELKTKVDTGEFKVSFGMLPTSINEIKEIVDADMLMPPKTTYIEPKLRSALTIYEFDCQ</sequence>
<evidence type="ECO:0000313" key="2">
    <source>
        <dbReference type="Proteomes" id="UP000234211"/>
    </source>
</evidence>
<keyword evidence="2" id="KW-1185">Reference proteome</keyword>
<proteinExistence type="predicted"/>
<dbReference type="PANTHER" id="PTHR36454">
    <property type="entry name" value="LMO2823 PROTEIN"/>
    <property type="match status" value="1"/>
</dbReference>
<evidence type="ECO:0000313" key="1">
    <source>
        <dbReference type="EMBL" id="SOS74672.1"/>
    </source>
</evidence>
<dbReference type="AlphaFoldDB" id="A0A2H1YGM6"/>
<dbReference type="GeneID" id="86943924"/>
<dbReference type="OrthoDB" id="9781616at2"/>
<name>A0A2H1YGM6_9FLAO</name>
<organism evidence="1 2">
    <name type="scientific">Tenacibaculum piscium</name>
    <dbReference type="NCBI Taxonomy" id="1458515"/>
    <lineage>
        <taxon>Bacteria</taxon>
        <taxon>Pseudomonadati</taxon>
        <taxon>Bacteroidota</taxon>
        <taxon>Flavobacteriia</taxon>
        <taxon>Flavobacteriales</taxon>
        <taxon>Flavobacteriaceae</taxon>
        <taxon>Tenacibaculum</taxon>
    </lineage>
</organism>
<dbReference type="Proteomes" id="UP000234211">
    <property type="component" value="Unassembled WGS sequence"/>
</dbReference>
<accession>A0A2H1YGM6</accession>
<dbReference type="InterPro" id="IPR008323">
    <property type="entry name" value="UCP033563"/>
</dbReference>
<dbReference type="PIRSF" id="PIRSF033563">
    <property type="entry name" value="UCP033563"/>
    <property type="match status" value="1"/>
</dbReference>
<dbReference type="Pfam" id="PF06245">
    <property type="entry name" value="DUF1015"/>
    <property type="match status" value="1"/>
</dbReference>
<protein>
    <recommendedName>
        <fullName evidence="3">DUF1015 domain-containing protein</fullName>
    </recommendedName>
</protein>